<evidence type="ECO:0000256" key="4">
    <source>
        <dbReference type="ARBA" id="ARBA00022692"/>
    </source>
</evidence>
<feature type="transmembrane region" description="Helical" evidence="8">
    <location>
        <begin position="20"/>
        <end position="37"/>
    </location>
</feature>
<accession>A0A2G1QII9</accession>
<keyword evidence="7" id="KW-0653">Protein transport</keyword>
<dbReference type="Pfam" id="PF02472">
    <property type="entry name" value="ExbD"/>
    <property type="match status" value="1"/>
</dbReference>
<evidence type="ECO:0000256" key="2">
    <source>
        <dbReference type="ARBA" id="ARBA00005811"/>
    </source>
</evidence>
<keyword evidence="10" id="KW-1185">Reference proteome</keyword>
<name>A0A2G1QII9_9HYPH</name>
<dbReference type="GO" id="GO:0005886">
    <property type="term" value="C:plasma membrane"/>
    <property type="evidence" value="ECO:0007669"/>
    <property type="project" value="UniProtKB-SubCell"/>
</dbReference>
<keyword evidence="7" id="KW-0813">Transport</keyword>
<evidence type="ECO:0000313" key="10">
    <source>
        <dbReference type="Proteomes" id="UP000221168"/>
    </source>
</evidence>
<evidence type="ECO:0000256" key="6">
    <source>
        <dbReference type="ARBA" id="ARBA00023136"/>
    </source>
</evidence>
<comment type="similarity">
    <text evidence="2 7">Belongs to the ExbD/TolR family.</text>
</comment>
<dbReference type="Proteomes" id="UP000221168">
    <property type="component" value="Unassembled WGS sequence"/>
</dbReference>
<comment type="caution">
    <text evidence="9">The sequence shown here is derived from an EMBL/GenBank/DDBJ whole genome shotgun (WGS) entry which is preliminary data.</text>
</comment>
<evidence type="ECO:0000313" key="9">
    <source>
        <dbReference type="EMBL" id="PHP65335.1"/>
    </source>
</evidence>
<keyword evidence="5 8" id="KW-1133">Transmembrane helix</keyword>
<dbReference type="EMBL" id="PDVP01000016">
    <property type="protein sequence ID" value="PHP65335.1"/>
    <property type="molecule type" value="Genomic_DNA"/>
</dbReference>
<evidence type="ECO:0000256" key="8">
    <source>
        <dbReference type="SAM" id="Phobius"/>
    </source>
</evidence>
<keyword evidence="3" id="KW-1003">Cell membrane</keyword>
<reference evidence="9 10" key="1">
    <citation type="submission" date="2017-10" db="EMBL/GenBank/DDBJ databases">
        <title>Sedimentibacterium mangrovi gen. nov., sp. nov., a novel member of family Phyllobacteriacea isolated from mangrove sediment.</title>
        <authorList>
            <person name="Liao H."/>
            <person name="Tian Y."/>
        </authorList>
    </citation>
    <scope>NUCLEOTIDE SEQUENCE [LARGE SCALE GENOMIC DNA]</scope>
    <source>
        <strain evidence="9 10">X9-2-2</strain>
    </source>
</reference>
<dbReference type="RefSeq" id="WP_099308076.1">
    <property type="nucleotide sequence ID" value="NZ_PDVP01000016.1"/>
</dbReference>
<comment type="subcellular location">
    <subcellularLocation>
        <location evidence="1">Cell membrane</location>
        <topology evidence="1">Single-pass membrane protein</topology>
    </subcellularLocation>
    <subcellularLocation>
        <location evidence="7">Cell membrane</location>
        <topology evidence="7">Single-pass type II membrane protein</topology>
    </subcellularLocation>
</comment>
<evidence type="ECO:0000256" key="5">
    <source>
        <dbReference type="ARBA" id="ARBA00022989"/>
    </source>
</evidence>
<evidence type="ECO:0000256" key="1">
    <source>
        <dbReference type="ARBA" id="ARBA00004162"/>
    </source>
</evidence>
<keyword evidence="4 7" id="KW-0812">Transmembrane</keyword>
<keyword evidence="6 8" id="KW-0472">Membrane</keyword>
<protein>
    <submittedName>
        <fullName evidence="9">Biopolymer transporter ExbD</fullName>
    </submittedName>
</protein>
<dbReference type="AlphaFoldDB" id="A0A2G1QII9"/>
<sequence>MKPLRLETPRPPQGDSTLPLINIVFLLLIFVMLSGVIRAADPLPLKPAVAAVDPAGAPMAERTLYVAADGRMAWNSLEGDAALTGFGTAFVEGAWDRAWLKADRDADAARIVDLTGTLRAAGVTSLTMIVEARP</sequence>
<dbReference type="InterPro" id="IPR003400">
    <property type="entry name" value="ExbD"/>
</dbReference>
<dbReference type="GO" id="GO:0022857">
    <property type="term" value="F:transmembrane transporter activity"/>
    <property type="evidence" value="ECO:0007669"/>
    <property type="project" value="InterPro"/>
</dbReference>
<dbReference type="GO" id="GO:0015031">
    <property type="term" value="P:protein transport"/>
    <property type="evidence" value="ECO:0007669"/>
    <property type="project" value="UniProtKB-KW"/>
</dbReference>
<evidence type="ECO:0000256" key="7">
    <source>
        <dbReference type="RuleBase" id="RU003879"/>
    </source>
</evidence>
<evidence type="ECO:0000256" key="3">
    <source>
        <dbReference type="ARBA" id="ARBA00022475"/>
    </source>
</evidence>
<proteinExistence type="inferred from homology"/>
<gene>
    <name evidence="9" type="ORF">CSC94_19610</name>
</gene>
<organism evidence="9 10">
    <name type="scientific">Zhengella mangrovi</name>
    <dbReference type="NCBI Taxonomy" id="1982044"/>
    <lineage>
        <taxon>Bacteria</taxon>
        <taxon>Pseudomonadati</taxon>
        <taxon>Pseudomonadota</taxon>
        <taxon>Alphaproteobacteria</taxon>
        <taxon>Hyphomicrobiales</taxon>
        <taxon>Notoacmeibacteraceae</taxon>
        <taxon>Zhengella</taxon>
    </lineage>
</organism>